<proteinExistence type="predicted"/>
<name>A0ABP9V8G5_9BACT</name>
<reference evidence="1 2" key="1">
    <citation type="submission" date="2024-02" db="EMBL/GenBank/DDBJ databases">
        <title>Rubritalea halochordaticola NBRC 107102.</title>
        <authorList>
            <person name="Ichikawa N."/>
            <person name="Katano-Makiyama Y."/>
            <person name="Hidaka K."/>
        </authorList>
    </citation>
    <scope>NUCLEOTIDE SEQUENCE [LARGE SCALE GENOMIC DNA]</scope>
    <source>
        <strain evidence="1 2">NBRC 107102</strain>
    </source>
</reference>
<sequence>MEDQKDFMEERDFGSQPLDALMIAWGIDNHDMVEVSTEQLNHKQIQRARKGRRLTLKMMMKVTRAFNVTIWFRLNDEQKEKYFEYMHKHLFNYAKGYDASFVDPNDSLRQELLAGDEEE</sequence>
<keyword evidence="2" id="KW-1185">Reference proteome</keyword>
<protein>
    <submittedName>
        <fullName evidence="1">Uncharacterized protein</fullName>
    </submittedName>
</protein>
<dbReference type="EMBL" id="BAABRL010000014">
    <property type="protein sequence ID" value="GAA5497361.1"/>
    <property type="molecule type" value="Genomic_DNA"/>
</dbReference>
<gene>
    <name evidence="1" type="ORF">Rhal01_03555</name>
</gene>
<organism evidence="1 2">
    <name type="scientific">Rubritalea halochordaticola</name>
    <dbReference type="NCBI Taxonomy" id="714537"/>
    <lineage>
        <taxon>Bacteria</taxon>
        <taxon>Pseudomonadati</taxon>
        <taxon>Verrucomicrobiota</taxon>
        <taxon>Verrucomicrobiia</taxon>
        <taxon>Verrucomicrobiales</taxon>
        <taxon>Rubritaleaceae</taxon>
        <taxon>Rubritalea</taxon>
    </lineage>
</organism>
<comment type="caution">
    <text evidence="1">The sequence shown here is derived from an EMBL/GenBank/DDBJ whole genome shotgun (WGS) entry which is preliminary data.</text>
</comment>
<accession>A0ABP9V8G5</accession>
<evidence type="ECO:0000313" key="1">
    <source>
        <dbReference type="EMBL" id="GAA5497361.1"/>
    </source>
</evidence>
<dbReference type="Proteomes" id="UP001424741">
    <property type="component" value="Unassembled WGS sequence"/>
</dbReference>
<evidence type="ECO:0000313" key="2">
    <source>
        <dbReference type="Proteomes" id="UP001424741"/>
    </source>
</evidence>